<protein>
    <submittedName>
        <fullName evidence="1">Uncharacterized protein</fullName>
    </submittedName>
</protein>
<gene>
    <name evidence="1" type="ORF">K470DRAFT_254573</name>
</gene>
<dbReference type="AlphaFoldDB" id="A0A6A7CAL6"/>
<reference evidence="1" key="1">
    <citation type="journal article" date="2020" name="Stud. Mycol.">
        <title>101 Dothideomycetes genomes: a test case for predicting lifestyles and emergence of pathogens.</title>
        <authorList>
            <person name="Haridas S."/>
            <person name="Albert R."/>
            <person name="Binder M."/>
            <person name="Bloem J."/>
            <person name="Labutti K."/>
            <person name="Salamov A."/>
            <person name="Andreopoulos B."/>
            <person name="Baker S."/>
            <person name="Barry K."/>
            <person name="Bills G."/>
            <person name="Bluhm B."/>
            <person name="Cannon C."/>
            <person name="Castanera R."/>
            <person name="Culley D."/>
            <person name="Daum C."/>
            <person name="Ezra D."/>
            <person name="Gonzalez J."/>
            <person name="Henrissat B."/>
            <person name="Kuo A."/>
            <person name="Liang C."/>
            <person name="Lipzen A."/>
            <person name="Lutzoni F."/>
            <person name="Magnuson J."/>
            <person name="Mondo S."/>
            <person name="Nolan M."/>
            <person name="Ohm R."/>
            <person name="Pangilinan J."/>
            <person name="Park H.-J."/>
            <person name="Ramirez L."/>
            <person name="Alfaro M."/>
            <person name="Sun H."/>
            <person name="Tritt A."/>
            <person name="Yoshinaga Y."/>
            <person name="Zwiers L.-H."/>
            <person name="Turgeon B."/>
            <person name="Goodwin S."/>
            <person name="Spatafora J."/>
            <person name="Crous P."/>
            <person name="Grigoriev I."/>
        </authorList>
    </citation>
    <scope>NUCLEOTIDE SEQUENCE</scope>
    <source>
        <strain evidence="1">CBS 480.64</strain>
    </source>
</reference>
<evidence type="ECO:0000313" key="1">
    <source>
        <dbReference type="EMBL" id="KAF2864252.1"/>
    </source>
</evidence>
<evidence type="ECO:0000313" key="2">
    <source>
        <dbReference type="Proteomes" id="UP000799421"/>
    </source>
</evidence>
<organism evidence="1 2">
    <name type="scientific">Piedraia hortae CBS 480.64</name>
    <dbReference type="NCBI Taxonomy" id="1314780"/>
    <lineage>
        <taxon>Eukaryota</taxon>
        <taxon>Fungi</taxon>
        <taxon>Dikarya</taxon>
        <taxon>Ascomycota</taxon>
        <taxon>Pezizomycotina</taxon>
        <taxon>Dothideomycetes</taxon>
        <taxon>Dothideomycetidae</taxon>
        <taxon>Capnodiales</taxon>
        <taxon>Piedraiaceae</taxon>
        <taxon>Piedraia</taxon>
    </lineage>
</organism>
<proteinExistence type="predicted"/>
<name>A0A6A7CAL6_9PEZI</name>
<dbReference type="EMBL" id="MU005958">
    <property type="protein sequence ID" value="KAF2864252.1"/>
    <property type="molecule type" value="Genomic_DNA"/>
</dbReference>
<sequence length="161" mass="18222">MQRRNNNYLRYGGVVTLRGRCLDNFNVPTEIVTVSGYGSLAAFKDQRWVRVDGLDNISRFQLTKMLRAINAKVKLVMISLQQEIGHQGKFPGITSASQPTDTSTGAIRTVLTRVPQFQPIRVKVASTSSLRDPRHPAFSAQMRLMMSSMLPHRQKYNKKKT</sequence>
<dbReference type="Proteomes" id="UP000799421">
    <property type="component" value="Unassembled WGS sequence"/>
</dbReference>
<keyword evidence="2" id="KW-1185">Reference proteome</keyword>
<accession>A0A6A7CAL6</accession>